<keyword evidence="2" id="KW-1185">Reference proteome</keyword>
<protein>
    <submittedName>
        <fullName evidence="1">Uncharacterized protein</fullName>
    </submittedName>
</protein>
<dbReference type="Proteomes" id="UP001219934">
    <property type="component" value="Unassembled WGS sequence"/>
</dbReference>
<accession>A0AAD6FN98</accession>
<organism evidence="1 2">
    <name type="scientific">Pogonophryne albipinna</name>
    <dbReference type="NCBI Taxonomy" id="1090488"/>
    <lineage>
        <taxon>Eukaryota</taxon>
        <taxon>Metazoa</taxon>
        <taxon>Chordata</taxon>
        <taxon>Craniata</taxon>
        <taxon>Vertebrata</taxon>
        <taxon>Euteleostomi</taxon>
        <taxon>Actinopterygii</taxon>
        <taxon>Neopterygii</taxon>
        <taxon>Teleostei</taxon>
        <taxon>Neoteleostei</taxon>
        <taxon>Acanthomorphata</taxon>
        <taxon>Eupercaria</taxon>
        <taxon>Perciformes</taxon>
        <taxon>Notothenioidei</taxon>
        <taxon>Pogonophryne</taxon>
    </lineage>
</organism>
<feature type="non-terminal residue" evidence="1">
    <location>
        <position position="1"/>
    </location>
</feature>
<dbReference type="AlphaFoldDB" id="A0AAD6FN98"/>
<reference evidence="1" key="1">
    <citation type="submission" date="2022-11" db="EMBL/GenBank/DDBJ databases">
        <title>Chromosome-level genome of Pogonophryne albipinna.</title>
        <authorList>
            <person name="Jo E."/>
        </authorList>
    </citation>
    <scope>NUCLEOTIDE SEQUENCE</scope>
    <source>
        <strain evidence="1">SGF0006</strain>
        <tissue evidence="1">Muscle</tissue>
    </source>
</reference>
<sequence length="124" mass="13476">MSPASGQGQARGRWGGRGFRVALRQPPPGILPHTQAVLYTHVPLFTESMWVMEAKQPSQCSLQSRWVERRSNRTQTTDWGHLGGWSQGYSMGQEGTCLRLAAAALPHGLTHPGVSLLLSLCPSG</sequence>
<dbReference type="EMBL" id="JAPTMU010000008">
    <property type="protein sequence ID" value="KAJ4939853.1"/>
    <property type="molecule type" value="Genomic_DNA"/>
</dbReference>
<proteinExistence type="predicted"/>
<gene>
    <name evidence="1" type="ORF">JOQ06_029289</name>
</gene>
<name>A0AAD6FN98_9TELE</name>
<evidence type="ECO:0000313" key="1">
    <source>
        <dbReference type="EMBL" id="KAJ4939853.1"/>
    </source>
</evidence>
<evidence type="ECO:0000313" key="2">
    <source>
        <dbReference type="Proteomes" id="UP001219934"/>
    </source>
</evidence>
<comment type="caution">
    <text evidence="1">The sequence shown here is derived from an EMBL/GenBank/DDBJ whole genome shotgun (WGS) entry which is preliminary data.</text>
</comment>